<proteinExistence type="predicted"/>
<name>A0A855X5Q2_9BACT</name>
<dbReference type="AlphaFoldDB" id="A0A855X5Q2"/>
<protein>
    <recommendedName>
        <fullName evidence="3">C_GCAxxG_C_C family protein</fullName>
    </recommendedName>
</protein>
<accession>A0A855X5Q2</accession>
<dbReference type="Pfam" id="PF09719">
    <property type="entry name" value="C_GCAxxG_C_C"/>
    <property type="match status" value="1"/>
</dbReference>
<dbReference type="EMBL" id="PQAP01000094">
    <property type="protein sequence ID" value="PWB72183.1"/>
    <property type="molecule type" value="Genomic_DNA"/>
</dbReference>
<sequence>MNKSKIEDAVDCFAGGFNCSQAVFSTYAAHMGLDRETALKISGAFGGGMARMGDTCGAVTGALMVIGFKYGKSKAEDDAAKEKSYEVAREFVSQFKERHGSIVCRELAGCDLNTSEGRQEFEEKQVGKTVCPHLVGEAVEILERIL</sequence>
<evidence type="ECO:0000313" key="2">
    <source>
        <dbReference type="Proteomes" id="UP000250918"/>
    </source>
</evidence>
<comment type="caution">
    <text evidence="1">The sequence shown here is derived from an EMBL/GenBank/DDBJ whole genome shotgun (WGS) entry which is preliminary data.</text>
</comment>
<gene>
    <name evidence="1" type="ORF">C3F09_06995</name>
</gene>
<evidence type="ECO:0000313" key="1">
    <source>
        <dbReference type="EMBL" id="PWB72183.1"/>
    </source>
</evidence>
<dbReference type="InterPro" id="IPR010181">
    <property type="entry name" value="CGCAxxGCC_motif"/>
</dbReference>
<evidence type="ECO:0008006" key="3">
    <source>
        <dbReference type="Google" id="ProtNLM"/>
    </source>
</evidence>
<dbReference type="NCBIfam" id="TIGR01909">
    <property type="entry name" value="C_GCAxxG_C_C"/>
    <property type="match status" value="1"/>
</dbReference>
<dbReference type="Proteomes" id="UP000250918">
    <property type="component" value="Unassembled WGS sequence"/>
</dbReference>
<reference evidence="1 2" key="1">
    <citation type="journal article" date="2018" name="ISME J.">
        <title>A methanotrophic archaeon couples anaerobic oxidation of methane to Fe(III) reduction.</title>
        <authorList>
            <person name="Cai C."/>
            <person name="Leu A.O."/>
            <person name="Xie G.J."/>
            <person name="Guo J."/>
            <person name="Feng Y."/>
            <person name="Zhao J.X."/>
            <person name="Tyson G.W."/>
            <person name="Yuan Z."/>
            <person name="Hu S."/>
        </authorList>
    </citation>
    <scope>NUCLEOTIDE SEQUENCE [LARGE SCALE GENOMIC DNA]</scope>
    <source>
        <strain evidence="1">FeB_12</strain>
    </source>
</reference>
<organism evidence="1 2">
    <name type="scientific">candidate division GN15 bacterium</name>
    <dbReference type="NCBI Taxonomy" id="2072418"/>
    <lineage>
        <taxon>Bacteria</taxon>
        <taxon>candidate division GN15</taxon>
    </lineage>
</organism>